<dbReference type="PROSITE" id="PS50292">
    <property type="entry name" value="PEROXIDASE_3"/>
    <property type="match status" value="1"/>
</dbReference>
<keyword evidence="5" id="KW-1185">Reference proteome</keyword>
<dbReference type="GO" id="GO:0005576">
    <property type="term" value="C:extracellular region"/>
    <property type="evidence" value="ECO:0007669"/>
    <property type="project" value="UniProtKB-SubCell"/>
</dbReference>
<gene>
    <name evidence="4" type="ORF">H7965_11855</name>
</gene>
<keyword evidence="4" id="KW-0560">Oxidoreductase</keyword>
<dbReference type="EMBL" id="JACOMF010000011">
    <property type="protein sequence ID" value="MBC4016018.1"/>
    <property type="molecule type" value="Genomic_DNA"/>
</dbReference>
<organism evidence="4 5">
    <name type="scientific">Siccirubricoccus deserti</name>
    <dbReference type="NCBI Taxonomy" id="2013562"/>
    <lineage>
        <taxon>Bacteria</taxon>
        <taxon>Pseudomonadati</taxon>
        <taxon>Pseudomonadota</taxon>
        <taxon>Alphaproteobacteria</taxon>
        <taxon>Acetobacterales</taxon>
        <taxon>Roseomonadaceae</taxon>
        <taxon>Siccirubricoccus</taxon>
    </lineage>
</organism>
<comment type="subcellular location">
    <subcellularLocation>
        <location evidence="1">Secreted</location>
    </subcellularLocation>
</comment>
<evidence type="ECO:0000313" key="4">
    <source>
        <dbReference type="EMBL" id="MBC4016018.1"/>
    </source>
</evidence>
<dbReference type="PANTHER" id="PTHR11475">
    <property type="entry name" value="OXIDASE/PEROXIDASE"/>
    <property type="match status" value="1"/>
</dbReference>
<dbReference type="GO" id="GO:0004601">
    <property type="term" value="F:peroxidase activity"/>
    <property type="evidence" value="ECO:0007669"/>
    <property type="project" value="UniProtKB-KW"/>
</dbReference>
<name>A0A9X0UDV3_9PROT</name>
<protein>
    <submittedName>
        <fullName evidence="4">Heme peroxidase</fullName>
    </submittedName>
</protein>
<dbReference type="RefSeq" id="WP_186770787.1">
    <property type="nucleotide sequence ID" value="NZ_JACOMF010000011.1"/>
</dbReference>
<dbReference type="InterPro" id="IPR037120">
    <property type="entry name" value="Haem_peroxidase_sf_animal"/>
</dbReference>
<dbReference type="Gene3D" id="1.10.640.10">
    <property type="entry name" value="Haem peroxidase domain superfamily, animal type"/>
    <property type="match status" value="1"/>
</dbReference>
<dbReference type="Proteomes" id="UP000600101">
    <property type="component" value="Unassembled WGS sequence"/>
</dbReference>
<comment type="caution">
    <text evidence="4">The sequence shown here is derived from an EMBL/GenBank/DDBJ whole genome shotgun (WGS) entry which is preliminary data.</text>
</comment>
<evidence type="ECO:0000256" key="3">
    <source>
        <dbReference type="ARBA" id="ARBA00023180"/>
    </source>
</evidence>
<accession>A0A9X0UDV3</accession>
<keyword evidence="3" id="KW-0325">Glycoprotein</keyword>
<evidence type="ECO:0000313" key="5">
    <source>
        <dbReference type="Proteomes" id="UP000600101"/>
    </source>
</evidence>
<dbReference type="GO" id="GO:0020037">
    <property type="term" value="F:heme binding"/>
    <property type="evidence" value="ECO:0007669"/>
    <property type="project" value="InterPro"/>
</dbReference>
<keyword evidence="2" id="KW-0964">Secreted</keyword>
<proteinExistence type="predicted"/>
<keyword evidence="4" id="KW-0575">Peroxidase</keyword>
<dbReference type="AlphaFoldDB" id="A0A9X0UDV3"/>
<dbReference type="PANTHER" id="PTHR11475:SF4">
    <property type="entry name" value="CHORION PEROXIDASE"/>
    <property type="match status" value="1"/>
</dbReference>
<dbReference type="GO" id="GO:0006979">
    <property type="term" value="P:response to oxidative stress"/>
    <property type="evidence" value="ECO:0007669"/>
    <property type="project" value="InterPro"/>
</dbReference>
<evidence type="ECO:0000256" key="1">
    <source>
        <dbReference type="ARBA" id="ARBA00004613"/>
    </source>
</evidence>
<evidence type="ECO:0000256" key="2">
    <source>
        <dbReference type="ARBA" id="ARBA00022525"/>
    </source>
</evidence>
<sequence length="542" mass="59792">MEGRHGMLPRGLEEAVRREQEFGRFGQMFPKLPALEVDDDKLRQLAATMLDDNTSADNLNVPAGYTYLGQFIDHDITFDTSAIGEAVNDPRGLLNFRTPRLDLDSVYGGGPGAMPHLYDRRDGRKLLIGRCGPGGGGDPGVKAGLPNDLPRTREGLAVIADPRNDENLLVAQTHLAIMKFHNKVVDLLDAEAKVPAGQRFEEARRLVRWHYQHIVLFDFLDRLIDMNELQDVLTKGRKFYRFEEQSEYHEPYMPVEFSVAAYRLGHSMVREDYSHNRAFNPGPGGGPATFPFLFNFTGKSGGIVGDLVPPQGDRAAAQALQQALRVPSLQIPNGGPLIPPIFVPSLPGDWPIDWHRFYELGEPKAPPPQAKPAQNNFHLNHARLLDPYLVPALHKLPREAQSSDSLPFLNLKRGVKMKLPSGQAVAKAMHIAPLSASEIEGSGPDGAKAAQLGLHRDTPLWYYILKEAQLKGNQGNRLGPVGSRILAEVFVGFLDGDAESFRRKDPKWTPTLPAAQAGSFTMPDLLRLVGDLDPINEASSFA</sequence>
<reference evidence="4" key="1">
    <citation type="submission" date="2020-08" db="EMBL/GenBank/DDBJ databases">
        <authorList>
            <person name="Hu Y."/>
            <person name="Nguyen S.V."/>
            <person name="Li F."/>
            <person name="Fanning S."/>
        </authorList>
    </citation>
    <scope>NUCLEOTIDE SEQUENCE</scope>
    <source>
        <strain evidence="4">SYSU D8009</strain>
    </source>
</reference>
<dbReference type="SUPFAM" id="SSF48113">
    <property type="entry name" value="Heme-dependent peroxidases"/>
    <property type="match status" value="1"/>
</dbReference>
<dbReference type="InterPro" id="IPR019791">
    <property type="entry name" value="Haem_peroxidase_animal"/>
</dbReference>
<dbReference type="CDD" id="cd09819">
    <property type="entry name" value="An_peroxidase_bacterial_1"/>
    <property type="match status" value="1"/>
</dbReference>
<dbReference type="Pfam" id="PF03098">
    <property type="entry name" value="An_peroxidase"/>
    <property type="match status" value="1"/>
</dbReference>
<dbReference type="InterPro" id="IPR010255">
    <property type="entry name" value="Haem_peroxidase_sf"/>
</dbReference>